<reference evidence="1" key="1">
    <citation type="submission" date="2022-03" db="EMBL/GenBank/DDBJ databases">
        <authorList>
            <person name="Sayadi A."/>
        </authorList>
    </citation>
    <scope>NUCLEOTIDE SEQUENCE</scope>
</reference>
<gene>
    <name evidence="1" type="ORF">ACAOBT_LOCUS27030</name>
</gene>
<evidence type="ECO:0000313" key="1">
    <source>
        <dbReference type="EMBL" id="CAH2002862.1"/>
    </source>
</evidence>
<organism evidence="1 2">
    <name type="scientific">Acanthoscelides obtectus</name>
    <name type="common">Bean weevil</name>
    <name type="synonym">Bruchus obtectus</name>
    <dbReference type="NCBI Taxonomy" id="200917"/>
    <lineage>
        <taxon>Eukaryota</taxon>
        <taxon>Metazoa</taxon>
        <taxon>Ecdysozoa</taxon>
        <taxon>Arthropoda</taxon>
        <taxon>Hexapoda</taxon>
        <taxon>Insecta</taxon>
        <taxon>Pterygota</taxon>
        <taxon>Neoptera</taxon>
        <taxon>Endopterygota</taxon>
        <taxon>Coleoptera</taxon>
        <taxon>Polyphaga</taxon>
        <taxon>Cucujiformia</taxon>
        <taxon>Chrysomeloidea</taxon>
        <taxon>Chrysomelidae</taxon>
        <taxon>Bruchinae</taxon>
        <taxon>Bruchini</taxon>
        <taxon>Acanthoscelides</taxon>
    </lineage>
</organism>
<proteinExistence type="predicted"/>
<dbReference type="AlphaFoldDB" id="A0A9P0M144"/>
<dbReference type="Proteomes" id="UP001152888">
    <property type="component" value="Unassembled WGS sequence"/>
</dbReference>
<evidence type="ECO:0000313" key="2">
    <source>
        <dbReference type="Proteomes" id="UP001152888"/>
    </source>
</evidence>
<keyword evidence="2" id="KW-1185">Reference proteome</keyword>
<accession>A0A9P0M144</accession>
<protein>
    <submittedName>
        <fullName evidence="1">Uncharacterized protein</fullName>
    </submittedName>
</protein>
<sequence>MDWVKEFQSGTVQISHPVTYRNEVETPGSRCPTSGEVGLILPLPVQEASRNHSTDSEVRATTLEYDFEERAVVHSTKIKK</sequence>
<comment type="caution">
    <text evidence="1">The sequence shown here is derived from an EMBL/GenBank/DDBJ whole genome shotgun (WGS) entry which is preliminary data.</text>
</comment>
<name>A0A9P0M144_ACAOB</name>
<dbReference type="EMBL" id="CAKOFQ010007515">
    <property type="protein sequence ID" value="CAH2002862.1"/>
    <property type="molecule type" value="Genomic_DNA"/>
</dbReference>